<sequence length="269" mass="30493">MGIHKTIDVSKRLNKLVSILFYSSILYIPIVYRMVGGDLQRLIGKVISNDTLHGGTFFHLWFINALIMGVILTNYMIKNVNYKLSMTFVVIILLGCWIGDIIKSLDVKLYIFYAFRSLISFSLVYIGYMIASKNLFITISNKVIIGTIVGGIILMLAEVYMLHIIFNTDMSERQFPIFCIPVCIAILLLCIKTNLKENIISNFGRDYSLGIYLIHPFVLYHVTHNIGGLFESNSLVKLFTAFILSILALSIIKKFVPIVYNKLNGIGIK</sequence>
<dbReference type="EMBL" id="LYRP01000001">
    <property type="protein sequence ID" value="OAT78823.1"/>
    <property type="molecule type" value="Genomic_DNA"/>
</dbReference>
<protein>
    <recommendedName>
        <fullName evidence="2">Acyltransferase 3 domain-containing protein</fullName>
    </recommendedName>
</protein>
<name>A0A1B7L903_9ENTR</name>
<feature type="transmembrane region" description="Helical" evidence="1">
    <location>
        <begin position="235"/>
        <end position="252"/>
    </location>
</feature>
<feature type="transmembrane region" description="Helical" evidence="1">
    <location>
        <begin position="143"/>
        <end position="163"/>
    </location>
</feature>
<gene>
    <name evidence="3" type="ORF">A9B99_03740</name>
</gene>
<dbReference type="Pfam" id="PF01757">
    <property type="entry name" value="Acyl_transf_3"/>
    <property type="match status" value="1"/>
</dbReference>
<feature type="transmembrane region" description="Helical" evidence="1">
    <location>
        <begin position="175"/>
        <end position="195"/>
    </location>
</feature>
<feature type="transmembrane region" description="Helical" evidence="1">
    <location>
        <begin position="58"/>
        <end position="77"/>
    </location>
</feature>
<feature type="transmembrane region" description="Helical" evidence="1">
    <location>
        <begin position="84"/>
        <end position="104"/>
    </location>
</feature>
<dbReference type="Proteomes" id="UP000078225">
    <property type="component" value="Unassembled WGS sequence"/>
</dbReference>
<dbReference type="GO" id="GO:0016747">
    <property type="term" value="F:acyltransferase activity, transferring groups other than amino-acyl groups"/>
    <property type="evidence" value="ECO:0007669"/>
    <property type="project" value="InterPro"/>
</dbReference>
<organism evidence="3 4">
    <name type="scientific">Mangrovibacter phragmitis</name>
    <dbReference type="NCBI Taxonomy" id="1691903"/>
    <lineage>
        <taxon>Bacteria</taxon>
        <taxon>Pseudomonadati</taxon>
        <taxon>Pseudomonadota</taxon>
        <taxon>Gammaproteobacteria</taxon>
        <taxon>Enterobacterales</taxon>
        <taxon>Enterobacteriaceae</taxon>
        <taxon>Mangrovibacter</taxon>
    </lineage>
</organism>
<dbReference type="InterPro" id="IPR002656">
    <property type="entry name" value="Acyl_transf_3_dom"/>
</dbReference>
<evidence type="ECO:0000256" key="1">
    <source>
        <dbReference type="SAM" id="Phobius"/>
    </source>
</evidence>
<evidence type="ECO:0000313" key="4">
    <source>
        <dbReference type="Proteomes" id="UP000078225"/>
    </source>
</evidence>
<keyword evidence="1" id="KW-1133">Transmembrane helix</keyword>
<dbReference type="AlphaFoldDB" id="A0A1B7L903"/>
<evidence type="ECO:0000259" key="2">
    <source>
        <dbReference type="Pfam" id="PF01757"/>
    </source>
</evidence>
<reference evidence="4" key="1">
    <citation type="submission" date="2016-05" db="EMBL/GenBank/DDBJ databases">
        <authorList>
            <person name="Behera P."/>
            <person name="Vaishampayan P."/>
            <person name="Singh N."/>
            <person name="Raina V."/>
            <person name="Suar M."/>
            <person name="Pattnaik A."/>
            <person name="Rastogi G."/>
        </authorList>
    </citation>
    <scope>NUCLEOTIDE SEQUENCE [LARGE SCALE GENOMIC DNA]</scope>
    <source>
        <strain evidence="4">MP23</strain>
    </source>
</reference>
<proteinExistence type="predicted"/>
<feature type="transmembrane region" description="Helical" evidence="1">
    <location>
        <begin position="12"/>
        <end position="32"/>
    </location>
</feature>
<accession>A0A1B7L903</accession>
<feature type="transmembrane region" description="Helical" evidence="1">
    <location>
        <begin position="110"/>
        <end position="131"/>
    </location>
</feature>
<feature type="domain" description="Acyltransferase 3" evidence="2">
    <location>
        <begin position="11"/>
        <end position="248"/>
    </location>
</feature>
<comment type="caution">
    <text evidence="3">The sequence shown here is derived from an EMBL/GenBank/DDBJ whole genome shotgun (WGS) entry which is preliminary data.</text>
</comment>
<evidence type="ECO:0000313" key="3">
    <source>
        <dbReference type="EMBL" id="OAT78823.1"/>
    </source>
</evidence>
<keyword evidence="1" id="KW-0812">Transmembrane</keyword>
<keyword evidence="4" id="KW-1185">Reference proteome</keyword>
<feature type="transmembrane region" description="Helical" evidence="1">
    <location>
        <begin position="207"/>
        <end position="223"/>
    </location>
</feature>
<keyword evidence="1" id="KW-0472">Membrane</keyword>